<dbReference type="SUPFAM" id="SSF55785">
    <property type="entry name" value="PYP-like sensor domain (PAS domain)"/>
    <property type="match status" value="1"/>
</dbReference>
<dbReference type="CDD" id="cd06225">
    <property type="entry name" value="HAMP"/>
    <property type="match status" value="1"/>
</dbReference>
<dbReference type="InterPro" id="IPR045671">
    <property type="entry name" value="NtrY-like_N"/>
</dbReference>
<dbReference type="PIRSF" id="PIRSF037532">
    <property type="entry name" value="STHK_NtrY"/>
    <property type="match status" value="1"/>
</dbReference>
<keyword evidence="13 14" id="KW-0472">Membrane</keyword>
<evidence type="ECO:0000256" key="12">
    <source>
        <dbReference type="ARBA" id="ARBA00023012"/>
    </source>
</evidence>
<protein>
    <recommendedName>
        <fullName evidence="3">histidine kinase</fullName>
        <ecNumber evidence="3">2.7.13.3</ecNumber>
    </recommendedName>
</protein>
<evidence type="ECO:0000256" key="10">
    <source>
        <dbReference type="ARBA" id="ARBA00022840"/>
    </source>
</evidence>
<dbReference type="SUPFAM" id="SSF158472">
    <property type="entry name" value="HAMP domain-like"/>
    <property type="match status" value="1"/>
</dbReference>
<keyword evidence="9" id="KW-0418">Kinase</keyword>
<feature type="transmembrane region" description="Helical" evidence="14">
    <location>
        <begin position="59"/>
        <end position="80"/>
    </location>
</feature>
<dbReference type="Gene3D" id="3.30.450.20">
    <property type="entry name" value="PAS domain"/>
    <property type="match status" value="1"/>
</dbReference>
<evidence type="ECO:0000313" key="19">
    <source>
        <dbReference type="Proteomes" id="UP000824225"/>
    </source>
</evidence>
<dbReference type="CDD" id="cd00130">
    <property type="entry name" value="PAS"/>
    <property type="match status" value="1"/>
</dbReference>
<dbReference type="PROSITE" id="PS50112">
    <property type="entry name" value="PAS"/>
    <property type="match status" value="1"/>
</dbReference>
<feature type="transmembrane region" description="Helical" evidence="14">
    <location>
        <begin position="33"/>
        <end position="53"/>
    </location>
</feature>
<dbReference type="InterPro" id="IPR036097">
    <property type="entry name" value="HisK_dim/P_sf"/>
</dbReference>
<dbReference type="SMART" id="SM00091">
    <property type="entry name" value="PAS"/>
    <property type="match status" value="1"/>
</dbReference>
<dbReference type="PROSITE" id="PS50885">
    <property type="entry name" value="HAMP"/>
    <property type="match status" value="1"/>
</dbReference>
<sequence>MPESPARDAAASSYSVDPAAARRRERKRRRWEMTAAVVLILMVVLGTWGQLAYFGTDSWMFIGLLNVNAILMLVVLFLVARNVVKLLLERRRKIFGARLRTRLVLAFISISLVPVLIMFLSANRVLTTSVDYWFTSQVENSMQAALEVGRSFYNSAAGRLRANAALLLEDIRQLPLDSPDLDDLLERHRRENGLMLVGFIQRLPTDPPSYTEKLWHAQPDFVPIWSKVRQGVNWDNVTRTGFESMLWADPSGDYVICALPVPDSSGVYLVSAESIGRGLLAQLDRISQGFEEYTQLKSLKKPLKVSFTLILGLLSLIVVFGAVWVAFRLSRELIEPILALSRGTAQVARGELDFQLQDAGKDELGQLVDSFNRMAADVRESREHQNRLNALLEERSRVLEERTRYIETVLENIATGVVTLDAEGRILTMNKAACTIFATTARQWEGRNPAVFLQPEYAGLLTMMYEHLRRHPEHPWQQGLEFVRRGRHWKLLVHAVALPAGGEDASADDLGSVVAVIEDITELARMQRFAAWREVARRIAHEIKNPLTPIKLSAQRLERKFSEAVSDPAFSQCTGLIVREVERMQNMVTEFSSFASLPEVSLVPGNPAPLLEELATMFRASHSGIRWETDIRPPLPDIRLDPEALHRALLNVLGNAAEALEEAHPPRGEGGRVFVRAWLTAPGGPLVIEVEDNGPGLPDEDASRLFEPYYSRKRGGTGLGLAIVRSIIQDHGATVCAAGAPEGGTVIRMEFPMPEHG</sequence>
<dbReference type="CDD" id="cd00082">
    <property type="entry name" value="HisKA"/>
    <property type="match status" value="1"/>
</dbReference>
<dbReference type="InterPro" id="IPR013767">
    <property type="entry name" value="PAS_fold"/>
</dbReference>
<evidence type="ECO:0000256" key="11">
    <source>
        <dbReference type="ARBA" id="ARBA00022989"/>
    </source>
</evidence>
<evidence type="ECO:0000259" key="15">
    <source>
        <dbReference type="PROSITE" id="PS50109"/>
    </source>
</evidence>
<keyword evidence="4" id="KW-1003">Cell membrane</keyword>
<dbReference type="GO" id="GO:0005886">
    <property type="term" value="C:plasma membrane"/>
    <property type="evidence" value="ECO:0007669"/>
    <property type="project" value="UniProtKB-SubCell"/>
</dbReference>
<feature type="domain" description="Histidine kinase" evidence="15">
    <location>
        <begin position="538"/>
        <end position="755"/>
    </location>
</feature>
<gene>
    <name evidence="18" type="ORF">H9962_06385</name>
</gene>
<keyword evidence="5" id="KW-0597">Phosphoprotein</keyword>
<evidence type="ECO:0000256" key="9">
    <source>
        <dbReference type="ARBA" id="ARBA00022777"/>
    </source>
</evidence>
<evidence type="ECO:0000256" key="3">
    <source>
        <dbReference type="ARBA" id="ARBA00012438"/>
    </source>
</evidence>
<dbReference type="AlphaFoldDB" id="A0A9D2HCN8"/>
<dbReference type="InterPro" id="IPR003661">
    <property type="entry name" value="HisK_dim/P_dom"/>
</dbReference>
<organism evidence="18 19">
    <name type="scientific">Candidatus Mailhella merdigallinarum</name>
    <dbReference type="NCBI Taxonomy" id="2838658"/>
    <lineage>
        <taxon>Bacteria</taxon>
        <taxon>Pseudomonadati</taxon>
        <taxon>Thermodesulfobacteriota</taxon>
        <taxon>Desulfovibrionia</taxon>
        <taxon>Desulfovibrionales</taxon>
        <taxon>Desulfovibrionaceae</taxon>
        <taxon>Mailhella</taxon>
    </lineage>
</organism>
<dbReference type="Pfam" id="PF00989">
    <property type="entry name" value="PAS"/>
    <property type="match status" value="1"/>
</dbReference>
<evidence type="ECO:0000313" key="18">
    <source>
        <dbReference type="EMBL" id="HJA08798.1"/>
    </source>
</evidence>
<keyword evidence="7 14" id="KW-0812">Transmembrane</keyword>
<dbReference type="SUPFAM" id="SSF47384">
    <property type="entry name" value="Homodimeric domain of signal transducing histidine kinase"/>
    <property type="match status" value="1"/>
</dbReference>
<comment type="catalytic activity">
    <reaction evidence="1">
        <text>ATP + protein L-histidine = ADP + protein N-phospho-L-histidine.</text>
        <dbReference type="EC" id="2.7.13.3"/>
    </reaction>
</comment>
<dbReference type="InterPro" id="IPR003660">
    <property type="entry name" value="HAMP_dom"/>
</dbReference>
<dbReference type="EMBL" id="DXAN01000022">
    <property type="protein sequence ID" value="HJA08798.1"/>
    <property type="molecule type" value="Genomic_DNA"/>
</dbReference>
<feature type="transmembrane region" description="Helical" evidence="14">
    <location>
        <begin position="101"/>
        <end position="120"/>
    </location>
</feature>
<evidence type="ECO:0000259" key="17">
    <source>
        <dbReference type="PROSITE" id="PS50885"/>
    </source>
</evidence>
<dbReference type="InterPro" id="IPR036890">
    <property type="entry name" value="HATPase_C_sf"/>
</dbReference>
<dbReference type="InterPro" id="IPR050980">
    <property type="entry name" value="2C_sensor_his_kinase"/>
</dbReference>
<dbReference type="Gene3D" id="3.30.565.10">
    <property type="entry name" value="Histidine kinase-like ATPase, C-terminal domain"/>
    <property type="match status" value="1"/>
</dbReference>
<dbReference type="PANTHER" id="PTHR44936">
    <property type="entry name" value="SENSOR PROTEIN CREC"/>
    <property type="match status" value="1"/>
</dbReference>
<dbReference type="PRINTS" id="PR00344">
    <property type="entry name" value="BCTRLSENSOR"/>
</dbReference>
<keyword evidence="6" id="KW-0808">Transferase</keyword>
<dbReference type="Gene3D" id="6.10.340.10">
    <property type="match status" value="1"/>
</dbReference>
<dbReference type="NCBIfam" id="TIGR00229">
    <property type="entry name" value="sensory_box"/>
    <property type="match status" value="1"/>
</dbReference>
<feature type="domain" description="HAMP" evidence="17">
    <location>
        <begin position="331"/>
        <end position="383"/>
    </location>
</feature>
<dbReference type="GO" id="GO:0000155">
    <property type="term" value="F:phosphorelay sensor kinase activity"/>
    <property type="evidence" value="ECO:0007669"/>
    <property type="project" value="InterPro"/>
</dbReference>
<name>A0A9D2HCN8_9BACT</name>
<evidence type="ECO:0000259" key="16">
    <source>
        <dbReference type="PROSITE" id="PS50112"/>
    </source>
</evidence>
<dbReference type="EC" id="2.7.13.3" evidence="3"/>
<proteinExistence type="predicted"/>
<reference evidence="18" key="1">
    <citation type="journal article" date="2021" name="PeerJ">
        <title>Extensive microbial diversity within the chicken gut microbiome revealed by metagenomics and culture.</title>
        <authorList>
            <person name="Gilroy R."/>
            <person name="Ravi A."/>
            <person name="Getino M."/>
            <person name="Pursley I."/>
            <person name="Horton D.L."/>
            <person name="Alikhan N.F."/>
            <person name="Baker D."/>
            <person name="Gharbi K."/>
            <person name="Hall N."/>
            <person name="Watson M."/>
            <person name="Adriaenssens E.M."/>
            <person name="Foster-Nyarko E."/>
            <person name="Jarju S."/>
            <person name="Secka A."/>
            <person name="Antonio M."/>
            <person name="Oren A."/>
            <person name="Chaudhuri R.R."/>
            <person name="La Ragione R."/>
            <person name="Hildebrand F."/>
            <person name="Pallen M.J."/>
        </authorList>
    </citation>
    <scope>NUCLEOTIDE SEQUENCE</scope>
    <source>
        <strain evidence="18">CHK186-16707</strain>
    </source>
</reference>
<evidence type="ECO:0000256" key="14">
    <source>
        <dbReference type="SAM" id="Phobius"/>
    </source>
</evidence>
<dbReference type="InterPro" id="IPR017232">
    <property type="entry name" value="NtrY"/>
</dbReference>
<dbReference type="GO" id="GO:0005524">
    <property type="term" value="F:ATP binding"/>
    <property type="evidence" value="ECO:0007669"/>
    <property type="project" value="UniProtKB-KW"/>
</dbReference>
<dbReference type="Gene3D" id="1.10.287.130">
    <property type="match status" value="1"/>
</dbReference>
<dbReference type="Proteomes" id="UP000824225">
    <property type="component" value="Unassembled WGS sequence"/>
</dbReference>
<dbReference type="SMART" id="SM00388">
    <property type="entry name" value="HisKA"/>
    <property type="match status" value="1"/>
</dbReference>
<dbReference type="InterPro" id="IPR004358">
    <property type="entry name" value="Sig_transdc_His_kin-like_C"/>
</dbReference>
<dbReference type="PANTHER" id="PTHR44936:SF10">
    <property type="entry name" value="SENSOR PROTEIN RSTB"/>
    <property type="match status" value="1"/>
</dbReference>
<keyword evidence="11 14" id="KW-1133">Transmembrane helix</keyword>
<evidence type="ECO:0000256" key="2">
    <source>
        <dbReference type="ARBA" id="ARBA00004651"/>
    </source>
</evidence>
<keyword evidence="10" id="KW-0067">ATP-binding</keyword>
<dbReference type="InterPro" id="IPR005467">
    <property type="entry name" value="His_kinase_dom"/>
</dbReference>
<keyword evidence="12" id="KW-0902">Two-component regulatory system</keyword>
<evidence type="ECO:0000256" key="6">
    <source>
        <dbReference type="ARBA" id="ARBA00022679"/>
    </source>
</evidence>
<reference evidence="18" key="2">
    <citation type="submission" date="2021-04" db="EMBL/GenBank/DDBJ databases">
        <authorList>
            <person name="Gilroy R."/>
        </authorList>
    </citation>
    <scope>NUCLEOTIDE SEQUENCE</scope>
    <source>
        <strain evidence="18">CHK186-16707</strain>
    </source>
</reference>
<dbReference type="InterPro" id="IPR000014">
    <property type="entry name" value="PAS"/>
</dbReference>
<feature type="domain" description="PAS" evidence="16">
    <location>
        <begin position="402"/>
        <end position="456"/>
    </location>
</feature>
<dbReference type="SMART" id="SM00387">
    <property type="entry name" value="HATPase_c"/>
    <property type="match status" value="1"/>
</dbReference>
<evidence type="ECO:0000256" key="4">
    <source>
        <dbReference type="ARBA" id="ARBA00022475"/>
    </source>
</evidence>
<dbReference type="Pfam" id="PF19312">
    <property type="entry name" value="NtrY_N"/>
    <property type="match status" value="1"/>
</dbReference>
<feature type="transmembrane region" description="Helical" evidence="14">
    <location>
        <begin position="305"/>
        <end position="327"/>
    </location>
</feature>
<dbReference type="SUPFAM" id="SSF55874">
    <property type="entry name" value="ATPase domain of HSP90 chaperone/DNA topoisomerase II/histidine kinase"/>
    <property type="match status" value="1"/>
</dbReference>
<dbReference type="PROSITE" id="PS50109">
    <property type="entry name" value="HIS_KIN"/>
    <property type="match status" value="1"/>
</dbReference>
<dbReference type="SMART" id="SM00304">
    <property type="entry name" value="HAMP"/>
    <property type="match status" value="1"/>
</dbReference>
<comment type="caution">
    <text evidence="18">The sequence shown here is derived from an EMBL/GenBank/DDBJ whole genome shotgun (WGS) entry which is preliminary data.</text>
</comment>
<comment type="subcellular location">
    <subcellularLocation>
        <location evidence="2">Cell membrane</location>
        <topology evidence="2">Multi-pass membrane protein</topology>
    </subcellularLocation>
</comment>
<dbReference type="InterPro" id="IPR035965">
    <property type="entry name" value="PAS-like_dom_sf"/>
</dbReference>
<dbReference type="Pfam" id="PF02518">
    <property type="entry name" value="HATPase_c"/>
    <property type="match status" value="1"/>
</dbReference>
<evidence type="ECO:0000256" key="8">
    <source>
        <dbReference type="ARBA" id="ARBA00022741"/>
    </source>
</evidence>
<dbReference type="InterPro" id="IPR003594">
    <property type="entry name" value="HATPase_dom"/>
</dbReference>
<accession>A0A9D2HCN8</accession>
<dbReference type="Pfam" id="PF00672">
    <property type="entry name" value="HAMP"/>
    <property type="match status" value="1"/>
</dbReference>
<dbReference type="GO" id="GO:0004721">
    <property type="term" value="F:phosphoprotein phosphatase activity"/>
    <property type="evidence" value="ECO:0007669"/>
    <property type="project" value="UniProtKB-KW"/>
</dbReference>
<keyword evidence="8" id="KW-0547">Nucleotide-binding</keyword>
<evidence type="ECO:0000256" key="5">
    <source>
        <dbReference type="ARBA" id="ARBA00022553"/>
    </source>
</evidence>
<dbReference type="Pfam" id="PF00512">
    <property type="entry name" value="HisKA"/>
    <property type="match status" value="1"/>
</dbReference>
<evidence type="ECO:0000256" key="1">
    <source>
        <dbReference type="ARBA" id="ARBA00000085"/>
    </source>
</evidence>
<evidence type="ECO:0000256" key="13">
    <source>
        <dbReference type="ARBA" id="ARBA00023136"/>
    </source>
</evidence>
<evidence type="ECO:0000256" key="7">
    <source>
        <dbReference type="ARBA" id="ARBA00022692"/>
    </source>
</evidence>